<reference evidence="8 9" key="1">
    <citation type="submission" date="2016-08" db="EMBL/GenBank/DDBJ databases">
        <authorList>
            <consortium name="Pathogen Informatics"/>
        </authorList>
    </citation>
    <scope>NUCLEOTIDE SEQUENCE [LARGE SCALE GENOMIC DNA]</scope>
    <source>
        <strain evidence="8 9">DS</strain>
    </source>
</reference>
<dbReference type="GO" id="GO:0000978">
    <property type="term" value="F:RNA polymerase II cis-regulatory region sequence-specific DNA binding"/>
    <property type="evidence" value="ECO:0007669"/>
    <property type="project" value="TreeGrafter"/>
</dbReference>
<sequence>MDERKYSSFNLPIPHFPINVLFETNEYDFYKLKNGEGNGKERDNEKNETKNKKQIDDLESVINENENESESENEKLFMKYLKNIVGKNEDNNNNNNNQTDSIGIISNSNTHSSSNNFPNENKENDDELDDFTNKESAFSVIDSIDTVVTNKNEIKKNVHLFEKFDNIHIKEELKMEWIYHTTPKAFTPKIVDIKEFEEECKKIKQRLKMGYHSKEAENCCEEEKEEKKEENEEDPLVNVQNCENNDKIKTKFYKYLIKVLLSGVRTPNVSEIINHVVYYNCNNWQHKIDLNVLKKVANNSKKRKVLNRTKCYLDWLPKIEENTFSKYQIISKLKKKTMSKTFKLVCDFNNTILKSLYINQNTIDTFYAQEQYLVLNTKQLKCLSSSDIFIISVSFYHPIRGIKIAEFEILSTQTLANLTDVFFCFDTSNYGTPKFSGSVYYIDGILYPDVRDKDALDYSTSIINFYKNRKNISSSTASSSSNNNLDDFLKHPYKIYQDKAVLKDIKIPLYKKCCFLHQGNCEHRIVFSNVRQYNKFRDKDISQYPIRTFKPNIATKYCICCHKNIAQKIIIDSYLFKENPSYVCDGCFELFLLDSNGKPVDDMMKHFQYINDI</sequence>
<comment type="similarity">
    <text evidence="2">Belongs to the SNAPC3/SRD2 family.</text>
</comment>
<dbReference type="Proteomes" id="UP000507536">
    <property type="component" value="Chromosome 13"/>
</dbReference>
<accession>A0A1C6XVP9</accession>
<feature type="region of interest" description="Disordered" evidence="7">
    <location>
        <begin position="88"/>
        <end position="129"/>
    </location>
</feature>
<dbReference type="AlphaFoldDB" id="A0A1C6XVP9"/>
<evidence type="ECO:0000256" key="1">
    <source>
        <dbReference type="ARBA" id="ARBA00004123"/>
    </source>
</evidence>
<dbReference type="GO" id="GO:0019185">
    <property type="term" value="C:snRNA-activating protein complex"/>
    <property type="evidence" value="ECO:0007669"/>
    <property type="project" value="TreeGrafter"/>
</dbReference>
<keyword evidence="4" id="KW-0238">DNA-binding</keyword>
<organism evidence="8 9">
    <name type="scientific">Plasmodium chabaudi adami</name>
    <dbReference type="NCBI Taxonomy" id="5826"/>
    <lineage>
        <taxon>Eukaryota</taxon>
        <taxon>Sar</taxon>
        <taxon>Alveolata</taxon>
        <taxon>Apicomplexa</taxon>
        <taxon>Aconoidasida</taxon>
        <taxon>Haemosporida</taxon>
        <taxon>Plasmodiidae</taxon>
        <taxon>Plasmodium</taxon>
        <taxon>Plasmodium (Vinckeia)</taxon>
    </lineage>
</organism>
<dbReference type="GO" id="GO:0042796">
    <property type="term" value="P:snRNA transcription by RNA polymerase III"/>
    <property type="evidence" value="ECO:0007669"/>
    <property type="project" value="TreeGrafter"/>
</dbReference>
<evidence type="ECO:0000313" key="9">
    <source>
        <dbReference type="Proteomes" id="UP000507536"/>
    </source>
</evidence>
<evidence type="ECO:0000256" key="6">
    <source>
        <dbReference type="ARBA" id="ARBA00023242"/>
    </source>
</evidence>
<dbReference type="GO" id="GO:0005634">
    <property type="term" value="C:nucleus"/>
    <property type="evidence" value="ECO:0007669"/>
    <property type="project" value="UniProtKB-SubCell"/>
</dbReference>
<dbReference type="EMBL" id="LT608193">
    <property type="protein sequence ID" value="SCM09969.1"/>
    <property type="molecule type" value="Genomic_DNA"/>
</dbReference>
<keyword evidence="6" id="KW-0539">Nucleus</keyword>
<evidence type="ECO:0000256" key="3">
    <source>
        <dbReference type="ARBA" id="ARBA00023015"/>
    </source>
</evidence>
<dbReference type="GO" id="GO:0001006">
    <property type="term" value="F:RNA polymerase III type 3 promoter sequence-specific DNA binding"/>
    <property type="evidence" value="ECO:0007669"/>
    <property type="project" value="TreeGrafter"/>
</dbReference>
<evidence type="ECO:0000256" key="7">
    <source>
        <dbReference type="SAM" id="MobiDB-lite"/>
    </source>
</evidence>
<name>A0A1C6XVP9_PLACE</name>
<evidence type="ECO:0000256" key="5">
    <source>
        <dbReference type="ARBA" id="ARBA00023163"/>
    </source>
</evidence>
<keyword evidence="5" id="KW-0804">Transcription</keyword>
<evidence type="ECO:0000256" key="2">
    <source>
        <dbReference type="ARBA" id="ARBA00010410"/>
    </source>
</evidence>
<dbReference type="PANTHER" id="PTHR13421">
    <property type="entry name" value="SNRNA-ACTIVATING PROTEIN COMPLEX SUBUNIT 3"/>
    <property type="match status" value="1"/>
</dbReference>
<proteinExistence type="inferred from homology"/>
<gene>
    <name evidence="8" type="ORF">PCHDS_000378000</name>
</gene>
<keyword evidence="3" id="KW-0805">Transcription regulation</keyword>
<dbReference type="PANTHER" id="PTHR13421:SF16">
    <property type="entry name" value="SNRNA-ACTIVATING PROTEIN COMPLEX SUBUNIT 3"/>
    <property type="match status" value="1"/>
</dbReference>
<evidence type="ECO:0000313" key="8">
    <source>
        <dbReference type="EMBL" id="SCM09969.1"/>
    </source>
</evidence>
<dbReference type="GO" id="GO:0003681">
    <property type="term" value="F:bent DNA binding"/>
    <property type="evidence" value="ECO:0007669"/>
    <property type="project" value="TreeGrafter"/>
</dbReference>
<dbReference type="GO" id="GO:0042795">
    <property type="term" value="P:snRNA transcription by RNA polymerase II"/>
    <property type="evidence" value="ECO:0007669"/>
    <property type="project" value="TreeGrafter"/>
</dbReference>
<feature type="region of interest" description="Disordered" evidence="7">
    <location>
        <begin position="33"/>
        <end position="73"/>
    </location>
</feature>
<feature type="compositionally biased region" description="Basic and acidic residues" evidence="7">
    <location>
        <begin position="33"/>
        <end position="56"/>
    </location>
</feature>
<evidence type="ECO:0000256" key="4">
    <source>
        <dbReference type="ARBA" id="ARBA00023125"/>
    </source>
</evidence>
<dbReference type="GO" id="GO:0001046">
    <property type="term" value="F:core promoter sequence-specific DNA binding"/>
    <property type="evidence" value="ECO:0007669"/>
    <property type="project" value="TreeGrafter"/>
</dbReference>
<dbReference type="InterPro" id="IPR022042">
    <property type="entry name" value="snRNA-activating_su3"/>
</dbReference>
<dbReference type="Pfam" id="PF12251">
    <property type="entry name" value="SNAPC3"/>
    <property type="match status" value="1"/>
</dbReference>
<protein>
    <submittedName>
        <fullName evidence="8">snRNA-activating protein complex subunit 3, putative</fullName>
    </submittedName>
</protein>
<comment type="subcellular location">
    <subcellularLocation>
        <location evidence="1">Nucleus</location>
    </subcellularLocation>
</comment>
<feature type="compositionally biased region" description="Low complexity" evidence="7">
    <location>
        <begin position="91"/>
        <end position="116"/>
    </location>
</feature>